<organism evidence="2">
    <name type="scientific">Arundo donax</name>
    <name type="common">Giant reed</name>
    <name type="synonym">Donax arundinaceus</name>
    <dbReference type="NCBI Taxonomy" id="35708"/>
    <lineage>
        <taxon>Eukaryota</taxon>
        <taxon>Viridiplantae</taxon>
        <taxon>Streptophyta</taxon>
        <taxon>Embryophyta</taxon>
        <taxon>Tracheophyta</taxon>
        <taxon>Spermatophyta</taxon>
        <taxon>Magnoliopsida</taxon>
        <taxon>Liliopsida</taxon>
        <taxon>Poales</taxon>
        <taxon>Poaceae</taxon>
        <taxon>PACMAD clade</taxon>
        <taxon>Arundinoideae</taxon>
        <taxon>Arundineae</taxon>
        <taxon>Arundo</taxon>
    </lineage>
</organism>
<proteinExistence type="predicted"/>
<protein>
    <submittedName>
        <fullName evidence="2">Uncharacterized protein</fullName>
    </submittedName>
</protein>
<accession>A0A0A9B2N6</accession>
<evidence type="ECO:0000256" key="1">
    <source>
        <dbReference type="SAM" id="Phobius"/>
    </source>
</evidence>
<name>A0A0A9B2N6_ARUDO</name>
<sequence length="74" mass="8937">MRARNYYYLLPRMNHLFYLPFYSLNIYAVVMACLKNVVPIVVLKHNNRYKQPNCHVNSFESYIRSYNMLNGSRN</sequence>
<evidence type="ECO:0000313" key="2">
    <source>
        <dbReference type="EMBL" id="JAD57591.1"/>
    </source>
</evidence>
<keyword evidence="1" id="KW-1133">Transmembrane helix</keyword>
<feature type="transmembrane region" description="Helical" evidence="1">
    <location>
        <begin position="20"/>
        <end position="43"/>
    </location>
</feature>
<dbReference type="AlphaFoldDB" id="A0A0A9B2N6"/>
<reference evidence="2" key="2">
    <citation type="journal article" date="2015" name="Data Brief">
        <title>Shoot transcriptome of the giant reed, Arundo donax.</title>
        <authorList>
            <person name="Barrero R.A."/>
            <person name="Guerrero F.D."/>
            <person name="Moolhuijzen P."/>
            <person name="Goolsby J.A."/>
            <person name="Tidwell J."/>
            <person name="Bellgard S.E."/>
            <person name="Bellgard M.I."/>
        </authorList>
    </citation>
    <scope>NUCLEOTIDE SEQUENCE</scope>
    <source>
        <tissue evidence="2">Shoot tissue taken approximately 20 cm above the soil surface</tissue>
    </source>
</reference>
<dbReference type="PROSITE" id="PS51257">
    <property type="entry name" value="PROKAR_LIPOPROTEIN"/>
    <property type="match status" value="1"/>
</dbReference>
<keyword evidence="1" id="KW-0472">Membrane</keyword>
<dbReference type="EMBL" id="GBRH01240304">
    <property type="protein sequence ID" value="JAD57591.1"/>
    <property type="molecule type" value="Transcribed_RNA"/>
</dbReference>
<reference evidence="2" key="1">
    <citation type="submission" date="2014-09" db="EMBL/GenBank/DDBJ databases">
        <authorList>
            <person name="Magalhaes I.L.F."/>
            <person name="Oliveira U."/>
            <person name="Santos F.R."/>
            <person name="Vidigal T.H.D.A."/>
            <person name="Brescovit A.D."/>
            <person name="Santos A.J."/>
        </authorList>
    </citation>
    <scope>NUCLEOTIDE SEQUENCE</scope>
    <source>
        <tissue evidence="2">Shoot tissue taken approximately 20 cm above the soil surface</tissue>
    </source>
</reference>
<keyword evidence="1" id="KW-0812">Transmembrane</keyword>